<reference evidence="1" key="1">
    <citation type="submission" date="2020-06" db="EMBL/GenBank/DDBJ databases">
        <title>WGS assembly of Ceratodon purpureus strain R40.</title>
        <authorList>
            <person name="Carey S.B."/>
            <person name="Jenkins J."/>
            <person name="Shu S."/>
            <person name="Lovell J.T."/>
            <person name="Sreedasyam A."/>
            <person name="Maumus F."/>
            <person name="Tiley G.P."/>
            <person name="Fernandez-Pozo N."/>
            <person name="Barry K."/>
            <person name="Chen C."/>
            <person name="Wang M."/>
            <person name="Lipzen A."/>
            <person name="Daum C."/>
            <person name="Saski C.A."/>
            <person name="Payton A.C."/>
            <person name="Mcbreen J.C."/>
            <person name="Conrad R.E."/>
            <person name="Kollar L.M."/>
            <person name="Olsson S."/>
            <person name="Huttunen S."/>
            <person name="Landis J.B."/>
            <person name="Wickett N.J."/>
            <person name="Johnson M.G."/>
            <person name="Rensing S.A."/>
            <person name="Grimwood J."/>
            <person name="Schmutz J."/>
            <person name="Mcdaniel S.F."/>
        </authorList>
    </citation>
    <scope>NUCLEOTIDE SEQUENCE</scope>
    <source>
        <strain evidence="1">R40</strain>
    </source>
</reference>
<dbReference type="AlphaFoldDB" id="A0A8T0I378"/>
<gene>
    <name evidence="1" type="ORF">KC19_5G153900</name>
</gene>
<accession>A0A8T0I378</accession>
<evidence type="ECO:0000313" key="1">
    <source>
        <dbReference type="EMBL" id="KAG0577405.1"/>
    </source>
</evidence>
<sequence>MNSFSMLFVDNSSNGRRAQQRTDFSALMRILLVLTRWLAYPYSTTLQESPHSKLCTARVL</sequence>
<protein>
    <submittedName>
        <fullName evidence="1">Uncharacterized protein</fullName>
    </submittedName>
</protein>
<comment type="caution">
    <text evidence="1">The sequence shown here is derived from an EMBL/GenBank/DDBJ whole genome shotgun (WGS) entry which is preliminary data.</text>
</comment>
<dbReference type="EMBL" id="CM026425">
    <property type="protein sequence ID" value="KAG0577405.1"/>
    <property type="molecule type" value="Genomic_DNA"/>
</dbReference>
<keyword evidence="2" id="KW-1185">Reference proteome</keyword>
<evidence type="ECO:0000313" key="2">
    <source>
        <dbReference type="Proteomes" id="UP000822688"/>
    </source>
</evidence>
<proteinExistence type="predicted"/>
<dbReference type="Proteomes" id="UP000822688">
    <property type="component" value="Chromosome 5"/>
</dbReference>
<organism evidence="1 2">
    <name type="scientific">Ceratodon purpureus</name>
    <name type="common">Fire moss</name>
    <name type="synonym">Dicranum purpureum</name>
    <dbReference type="NCBI Taxonomy" id="3225"/>
    <lineage>
        <taxon>Eukaryota</taxon>
        <taxon>Viridiplantae</taxon>
        <taxon>Streptophyta</taxon>
        <taxon>Embryophyta</taxon>
        <taxon>Bryophyta</taxon>
        <taxon>Bryophytina</taxon>
        <taxon>Bryopsida</taxon>
        <taxon>Dicranidae</taxon>
        <taxon>Pseudoditrichales</taxon>
        <taxon>Ditrichaceae</taxon>
        <taxon>Ceratodon</taxon>
    </lineage>
</organism>
<name>A0A8T0I378_CERPU</name>